<keyword evidence="2" id="KW-1185">Reference proteome</keyword>
<comment type="caution">
    <text evidence="1">The sequence shown here is derived from an EMBL/GenBank/DDBJ whole genome shotgun (WGS) entry which is preliminary data.</text>
</comment>
<proteinExistence type="predicted"/>
<dbReference type="OrthoDB" id="8959481at2759"/>
<evidence type="ECO:0000313" key="2">
    <source>
        <dbReference type="Proteomes" id="UP001046870"/>
    </source>
</evidence>
<protein>
    <submittedName>
        <fullName evidence="1">Uncharacterized protein</fullName>
    </submittedName>
</protein>
<name>A0A9D3SWC1_MEGAT</name>
<accession>A0A9D3SWC1</accession>
<gene>
    <name evidence="1" type="ORF">MATL_G00222340</name>
</gene>
<dbReference type="Proteomes" id="UP001046870">
    <property type="component" value="Chromosome 20"/>
</dbReference>
<sequence length="126" mass="13469">MRSLKGPCADSLPSPAIRISVSLKYLLHWENPRVSIMQHLTTAVCFIVLIALSSSFPVTNSDPDDLDRTERSASFEGFRGYGGYYPYGGQTNTASLALLPLLLNRLSPAPSPAAATALAALFALGK</sequence>
<dbReference type="AlphaFoldDB" id="A0A9D3SWC1"/>
<evidence type="ECO:0000313" key="1">
    <source>
        <dbReference type="EMBL" id="KAG7458613.1"/>
    </source>
</evidence>
<dbReference type="EMBL" id="JAFDVH010000020">
    <property type="protein sequence ID" value="KAG7458613.1"/>
    <property type="molecule type" value="Genomic_DNA"/>
</dbReference>
<organism evidence="1 2">
    <name type="scientific">Megalops atlanticus</name>
    <name type="common">Tarpon</name>
    <name type="synonym">Clupea gigantea</name>
    <dbReference type="NCBI Taxonomy" id="7932"/>
    <lineage>
        <taxon>Eukaryota</taxon>
        <taxon>Metazoa</taxon>
        <taxon>Chordata</taxon>
        <taxon>Craniata</taxon>
        <taxon>Vertebrata</taxon>
        <taxon>Euteleostomi</taxon>
        <taxon>Actinopterygii</taxon>
        <taxon>Neopterygii</taxon>
        <taxon>Teleostei</taxon>
        <taxon>Elopiformes</taxon>
        <taxon>Megalopidae</taxon>
        <taxon>Megalops</taxon>
    </lineage>
</organism>
<reference evidence="1" key="1">
    <citation type="submission" date="2021-01" db="EMBL/GenBank/DDBJ databases">
        <authorList>
            <person name="Zahm M."/>
            <person name="Roques C."/>
            <person name="Cabau C."/>
            <person name="Klopp C."/>
            <person name="Donnadieu C."/>
            <person name="Jouanno E."/>
            <person name="Lampietro C."/>
            <person name="Louis A."/>
            <person name="Herpin A."/>
            <person name="Echchiki A."/>
            <person name="Berthelot C."/>
            <person name="Parey E."/>
            <person name="Roest-Crollius H."/>
            <person name="Braasch I."/>
            <person name="Postlethwait J."/>
            <person name="Bobe J."/>
            <person name="Montfort J."/>
            <person name="Bouchez O."/>
            <person name="Begum T."/>
            <person name="Mejri S."/>
            <person name="Adams A."/>
            <person name="Chen W.-J."/>
            <person name="Guiguen Y."/>
        </authorList>
    </citation>
    <scope>NUCLEOTIDE SEQUENCE</scope>
    <source>
        <strain evidence="1">YG-15Mar2019-1</strain>
        <tissue evidence="1">Brain</tissue>
    </source>
</reference>